<evidence type="ECO:0000259" key="8">
    <source>
        <dbReference type="Pfam" id="PF16822"/>
    </source>
</evidence>
<evidence type="ECO:0000313" key="9">
    <source>
        <dbReference type="EMBL" id="OGG05896.1"/>
    </source>
</evidence>
<comment type="caution">
    <text evidence="9">The sequence shown here is derived from an EMBL/GenBank/DDBJ whole genome shotgun (WGS) entry which is preliminary data.</text>
</comment>
<dbReference type="GO" id="GO:0016740">
    <property type="term" value="F:transferase activity"/>
    <property type="evidence" value="ECO:0007669"/>
    <property type="project" value="UniProtKB-KW"/>
</dbReference>
<protein>
    <recommendedName>
        <fullName evidence="8">AlgX/AlgJ SGNH hydrolase-like domain-containing protein</fullName>
    </recommendedName>
</protein>
<evidence type="ECO:0000256" key="6">
    <source>
        <dbReference type="ARBA" id="ARBA00022841"/>
    </source>
</evidence>
<keyword evidence="7" id="KW-1133">Transmembrane helix</keyword>
<keyword evidence="7" id="KW-0812">Transmembrane</keyword>
<keyword evidence="3" id="KW-0808">Transferase</keyword>
<evidence type="ECO:0000256" key="5">
    <source>
        <dbReference type="ARBA" id="ARBA00022764"/>
    </source>
</evidence>
<dbReference type="GO" id="GO:0042121">
    <property type="term" value="P:alginic acid biosynthetic process"/>
    <property type="evidence" value="ECO:0007669"/>
    <property type="project" value="UniProtKB-KW"/>
</dbReference>
<dbReference type="AlphaFoldDB" id="A0A1F5Z0H1"/>
<keyword evidence="4" id="KW-0732">Signal</keyword>
<evidence type="ECO:0000256" key="2">
    <source>
        <dbReference type="ARBA" id="ARBA00005182"/>
    </source>
</evidence>
<keyword evidence="7" id="KW-0472">Membrane</keyword>
<dbReference type="Proteomes" id="UP000177354">
    <property type="component" value="Unassembled WGS sequence"/>
</dbReference>
<dbReference type="GO" id="GO:0042597">
    <property type="term" value="C:periplasmic space"/>
    <property type="evidence" value="ECO:0007669"/>
    <property type="project" value="UniProtKB-SubCell"/>
</dbReference>
<evidence type="ECO:0000256" key="7">
    <source>
        <dbReference type="SAM" id="Phobius"/>
    </source>
</evidence>
<dbReference type="Pfam" id="PF16822">
    <property type="entry name" value="ALGX"/>
    <property type="match status" value="1"/>
</dbReference>
<evidence type="ECO:0000256" key="3">
    <source>
        <dbReference type="ARBA" id="ARBA00022679"/>
    </source>
</evidence>
<comment type="subcellular location">
    <subcellularLocation>
        <location evidence="1">Periplasm</location>
    </subcellularLocation>
</comment>
<dbReference type="CDD" id="cd00229">
    <property type="entry name" value="SGNH_hydrolase"/>
    <property type="match status" value="1"/>
</dbReference>
<comment type="pathway">
    <text evidence="2">Glycan biosynthesis; alginate biosynthesis.</text>
</comment>
<dbReference type="EMBL" id="MFJF01000021">
    <property type="protein sequence ID" value="OGG05896.1"/>
    <property type="molecule type" value="Genomic_DNA"/>
</dbReference>
<name>A0A1F5Z0H1_9BACT</name>
<evidence type="ECO:0000313" key="10">
    <source>
        <dbReference type="Proteomes" id="UP000177354"/>
    </source>
</evidence>
<dbReference type="SUPFAM" id="SSF52266">
    <property type="entry name" value="SGNH hydrolase"/>
    <property type="match status" value="1"/>
</dbReference>
<feature type="transmembrane region" description="Helical" evidence="7">
    <location>
        <begin position="12"/>
        <end position="32"/>
    </location>
</feature>
<accession>A0A1F5Z0H1</accession>
<gene>
    <name evidence="9" type="ORF">A2777_04740</name>
</gene>
<organism evidence="9 10">
    <name type="scientific">Candidatus Gottesmanbacteria bacterium RIFCSPHIGHO2_01_FULL_40_15</name>
    <dbReference type="NCBI Taxonomy" id="1798376"/>
    <lineage>
        <taxon>Bacteria</taxon>
        <taxon>Candidatus Gottesmaniibacteriota</taxon>
    </lineage>
</organism>
<sequence length="393" mass="45279">MEVKNKKRLLPLKILILLMSSVLLVFGAEFIVRKFYPQITFINAKTLTFDCFAKDNLLPFSLAKNHKCTMMYYLGDFNTKASLNSLGYRGNEFSIEKKPGVKRILILGDSITFGHGVADRFTYPFQTEELLHKEGFTNTEVINAGYASGFSPDSYYLYLKERGFKLEPDIVLVGLFVLNDINDFSETVWDKVDSEGLPLKISSCCKTVDWKIIRNKHFSVKYRYPYLRDSHLFILLIDLLQIKLGWFADPSYLLTKGEQRHGCVLQPSCSHLFYPEETKLKKTLTAIKKITDRNNTKMALVMIPGDMQLYPESFAKYNSPYRAEAGNENFIQKHLAEFFENEGIPFIDLYPVLDRDRGRGYPYFVNDAHLNNLGNRITAEAIVSFLKEGKYLE</sequence>
<keyword evidence="6" id="KW-0016">Alginate biosynthesis</keyword>
<dbReference type="InterPro" id="IPR031811">
    <property type="entry name" value="ALGX/ALGJ_SGNH-like"/>
</dbReference>
<evidence type="ECO:0000256" key="4">
    <source>
        <dbReference type="ARBA" id="ARBA00022729"/>
    </source>
</evidence>
<feature type="domain" description="AlgX/AlgJ SGNH hydrolase-like" evidence="8">
    <location>
        <begin position="281"/>
        <end position="389"/>
    </location>
</feature>
<reference evidence="9 10" key="1">
    <citation type="journal article" date="2016" name="Nat. Commun.">
        <title>Thousands of microbial genomes shed light on interconnected biogeochemical processes in an aquifer system.</title>
        <authorList>
            <person name="Anantharaman K."/>
            <person name="Brown C.T."/>
            <person name="Hug L.A."/>
            <person name="Sharon I."/>
            <person name="Castelle C.J."/>
            <person name="Probst A.J."/>
            <person name="Thomas B.C."/>
            <person name="Singh A."/>
            <person name="Wilkins M.J."/>
            <person name="Karaoz U."/>
            <person name="Brodie E.L."/>
            <person name="Williams K.H."/>
            <person name="Hubbard S.S."/>
            <person name="Banfield J.F."/>
        </authorList>
    </citation>
    <scope>NUCLEOTIDE SEQUENCE [LARGE SCALE GENOMIC DNA]</scope>
</reference>
<dbReference type="InterPro" id="IPR036514">
    <property type="entry name" value="SGNH_hydro_sf"/>
</dbReference>
<dbReference type="Gene3D" id="3.40.50.1110">
    <property type="entry name" value="SGNH hydrolase"/>
    <property type="match status" value="1"/>
</dbReference>
<proteinExistence type="predicted"/>
<evidence type="ECO:0000256" key="1">
    <source>
        <dbReference type="ARBA" id="ARBA00004418"/>
    </source>
</evidence>
<keyword evidence="5" id="KW-0574">Periplasm</keyword>